<dbReference type="AlphaFoldDB" id="A0A9D2KBJ8"/>
<accession>A0A9D2KBJ8</accession>
<sequence length="303" mass="33429">MNFRHFGTISSLFMLLAAVSCSKDTDKTPEEPAQEPFAAISITETGIDFAKATVETENTAELTWLCIPASEKADADRIRTEGTEAAEVSETVLLDITGLTQNTDYTLYVLAANGDMQFLASAPFKTEEDVTADALVLADGFMAYDGLDEASGMYRTNIMMCSQEMGSDNYPYYDVLIYVYTAEPLEKVDDYYRAVPFGDVTPFYTNGQGLTDMMYYIGQHVTDSEGEPNMSGSGWVYYDENGGVEYYVADDTDNTRISIADNGDGTYTVSGTLVDKTMGEELKFVYTDDKLVFSIDQSYASNQ</sequence>
<gene>
    <name evidence="1" type="ORF">IAC04_07720</name>
</gene>
<dbReference type="Proteomes" id="UP000824115">
    <property type="component" value="Unassembled WGS sequence"/>
</dbReference>
<reference evidence="1" key="1">
    <citation type="journal article" date="2021" name="PeerJ">
        <title>Extensive microbial diversity within the chicken gut microbiome revealed by metagenomics and culture.</title>
        <authorList>
            <person name="Gilroy R."/>
            <person name="Ravi A."/>
            <person name="Getino M."/>
            <person name="Pursley I."/>
            <person name="Horton D.L."/>
            <person name="Alikhan N.F."/>
            <person name="Baker D."/>
            <person name="Gharbi K."/>
            <person name="Hall N."/>
            <person name="Watson M."/>
            <person name="Adriaenssens E.M."/>
            <person name="Foster-Nyarko E."/>
            <person name="Jarju S."/>
            <person name="Secka A."/>
            <person name="Antonio M."/>
            <person name="Oren A."/>
            <person name="Chaudhuri R.R."/>
            <person name="La Ragione R."/>
            <person name="Hildebrand F."/>
            <person name="Pallen M.J."/>
        </authorList>
    </citation>
    <scope>NUCLEOTIDE SEQUENCE</scope>
    <source>
        <strain evidence="1">Gambia16-554</strain>
    </source>
</reference>
<evidence type="ECO:0000313" key="1">
    <source>
        <dbReference type="EMBL" id="HIZ86362.1"/>
    </source>
</evidence>
<organism evidence="1 2">
    <name type="scientific">Candidatus Coprenecus stercoravium</name>
    <dbReference type="NCBI Taxonomy" id="2840735"/>
    <lineage>
        <taxon>Bacteria</taxon>
        <taxon>Pseudomonadati</taxon>
        <taxon>Bacteroidota</taxon>
        <taxon>Bacteroidia</taxon>
        <taxon>Bacteroidales</taxon>
        <taxon>Rikenellaceae</taxon>
        <taxon>Rikenellaceae incertae sedis</taxon>
        <taxon>Candidatus Coprenecus</taxon>
    </lineage>
</organism>
<proteinExistence type="predicted"/>
<evidence type="ECO:0000313" key="2">
    <source>
        <dbReference type="Proteomes" id="UP000824115"/>
    </source>
</evidence>
<reference evidence="1" key="2">
    <citation type="submission" date="2021-04" db="EMBL/GenBank/DDBJ databases">
        <authorList>
            <person name="Gilroy R."/>
        </authorList>
    </citation>
    <scope>NUCLEOTIDE SEQUENCE</scope>
    <source>
        <strain evidence="1">Gambia16-554</strain>
    </source>
</reference>
<dbReference type="PROSITE" id="PS51257">
    <property type="entry name" value="PROKAR_LIPOPROTEIN"/>
    <property type="match status" value="1"/>
</dbReference>
<comment type="caution">
    <text evidence="1">The sequence shown here is derived from an EMBL/GenBank/DDBJ whole genome shotgun (WGS) entry which is preliminary data.</text>
</comment>
<protein>
    <submittedName>
        <fullName evidence="1">Fibronectin type III domain-containing protein</fullName>
    </submittedName>
</protein>
<dbReference type="EMBL" id="DXAW01000129">
    <property type="protein sequence ID" value="HIZ86362.1"/>
    <property type="molecule type" value="Genomic_DNA"/>
</dbReference>
<name>A0A9D2KBJ8_9BACT</name>